<reference evidence="4" key="1">
    <citation type="submission" date="2020-06" db="EMBL/GenBank/DDBJ databases">
        <title>Thalassolituus marinus alknpb1M-1, a hydrocarbon-degrading bacterium isolated from the deep-sea overlying water using an in-situ strategy from the South China Sea basin.</title>
        <authorList>
            <person name="Dong C."/>
            <person name="Chen Y."/>
            <person name="Shao Z."/>
        </authorList>
    </citation>
    <scope>NUCLEOTIDE SEQUENCE [LARGE SCALE GENOMIC DNA]</scope>
    <source>
        <strain evidence="4">alknpb1M-1</strain>
    </source>
</reference>
<evidence type="ECO:0000313" key="4">
    <source>
        <dbReference type="Proteomes" id="UP001065322"/>
    </source>
</evidence>
<dbReference type="Gene3D" id="3.40.30.10">
    <property type="entry name" value="Glutaredoxin"/>
    <property type="match status" value="1"/>
</dbReference>
<organism evidence="3 4">
    <name type="scientific">Thalassolituus hydrocarboniclasticus</name>
    <dbReference type="NCBI Taxonomy" id="2742796"/>
    <lineage>
        <taxon>Bacteria</taxon>
        <taxon>Pseudomonadati</taxon>
        <taxon>Pseudomonadota</taxon>
        <taxon>Gammaproteobacteria</taxon>
        <taxon>Oceanospirillales</taxon>
        <taxon>Oceanospirillaceae</taxon>
        <taxon>Thalassolituus</taxon>
    </lineage>
</organism>
<dbReference type="PANTHER" id="PTHR12151">
    <property type="entry name" value="ELECTRON TRANSPORT PROTIN SCO1/SENC FAMILY MEMBER"/>
    <property type="match status" value="1"/>
</dbReference>
<dbReference type="InterPro" id="IPR036249">
    <property type="entry name" value="Thioredoxin-like_sf"/>
</dbReference>
<dbReference type="Pfam" id="PF02630">
    <property type="entry name" value="SCO1-SenC"/>
    <property type="match status" value="1"/>
</dbReference>
<comment type="similarity">
    <text evidence="1">Belongs to the SCO1/2 family.</text>
</comment>
<accession>A0ABY6ACF6</accession>
<dbReference type="CDD" id="cd02968">
    <property type="entry name" value="SCO"/>
    <property type="match status" value="1"/>
</dbReference>
<gene>
    <name evidence="3" type="ORF">HUF19_15310</name>
</gene>
<dbReference type="InterPro" id="IPR003782">
    <property type="entry name" value="SCO1/SenC"/>
</dbReference>
<keyword evidence="2" id="KW-0732">Signal</keyword>
<dbReference type="EMBL" id="CP054475">
    <property type="protein sequence ID" value="UXD88716.1"/>
    <property type="molecule type" value="Genomic_DNA"/>
</dbReference>
<feature type="chain" id="PRO_5045897191" evidence="2">
    <location>
        <begin position="23"/>
        <end position="200"/>
    </location>
</feature>
<dbReference type="PANTHER" id="PTHR12151:SF25">
    <property type="entry name" value="LINALOOL DEHYDRATASE_ISOMERASE DOMAIN-CONTAINING PROTEIN"/>
    <property type="match status" value="1"/>
</dbReference>
<keyword evidence="4" id="KW-1185">Reference proteome</keyword>
<feature type="signal peptide" evidence="2">
    <location>
        <begin position="1"/>
        <end position="22"/>
    </location>
</feature>
<dbReference type="PROSITE" id="PS51257">
    <property type="entry name" value="PROKAR_LIPOPROTEIN"/>
    <property type="match status" value="1"/>
</dbReference>
<evidence type="ECO:0000313" key="3">
    <source>
        <dbReference type="EMBL" id="UXD88716.1"/>
    </source>
</evidence>
<evidence type="ECO:0000256" key="2">
    <source>
        <dbReference type="SAM" id="SignalP"/>
    </source>
</evidence>
<name>A0ABY6ACF6_9GAMM</name>
<protein>
    <submittedName>
        <fullName evidence="3">SCO family protein</fullName>
    </submittedName>
</protein>
<evidence type="ECO:0000256" key="1">
    <source>
        <dbReference type="ARBA" id="ARBA00010996"/>
    </source>
</evidence>
<dbReference type="Proteomes" id="UP001065322">
    <property type="component" value="Chromosome"/>
</dbReference>
<dbReference type="SUPFAM" id="SSF52833">
    <property type="entry name" value="Thioredoxin-like"/>
    <property type="match status" value="1"/>
</dbReference>
<sequence length="200" mass="22324">MCKGWLILTLLLLSACDNSPTAGNQFSPLPQTRGEAEQLRQLSLNTTAGERRLSDFDNQLLLLFFGFSHCPDICPTTLMNVSKALQQLPPESVQLVQPLFITVDPERDTIDVLRPYTRHFHAAILGVQPDTEQLLQLTKFFGIYYRKVAQEGALEYSMDHSAQLLLSSSYGQILGVLDPHMPADELALWIKGAVARLQAQ</sequence>
<dbReference type="RefSeq" id="WP_260997440.1">
    <property type="nucleotide sequence ID" value="NZ_CP054475.1"/>
</dbReference>
<proteinExistence type="inferred from homology"/>